<sequence>MVIPSIDAGLIATDANKVASPSTFVRGLTSSTRLVEREHNVEDKGPTHLDPVFQFSSSVVPLEQGEVEPVHCFEEASMFDPTCVGQAVVLDTQ</sequence>
<accession>A0A2K3JUX5</accession>
<feature type="non-terminal residue" evidence="1">
    <location>
        <position position="93"/>
    </location>
</feature>
<dbReference type="AlphaFoldDB" id="A0A2K3JUX5"/>
<organism evidence="1 2">
    <name type="scientific">Trifolium pratense</name>
    <name type="common">Red clover</name>
    <dbReference type="NCBI Taxonomy" id="57577"/>
    <lineage>
        <taxon>Eukaryota</taxon>
        <taxon>Viridiplantae</taxon>
        <taxon>Streptophyta</taxon>
        <taxon>Embryophyta</taxon>
        <taxon>Tracheophyta</taxon>
        <taxon>Spermatophyta</taxon>
        <taxon>Magnoliopsida</taxon>
        <taxon>eudicotyledons</taxon>
        <taxon>Gunneridae</taxon>
        <taxon>Pentapetalae</taxon>
        <taxon>rosids</taxon>
        <taxon>fabids</taxon>
        <taxon>Fabales</taxon>
        <taxon>Fabaceae</taxon>
        <taxon>Papilionoideae</taxon>
        <taxon>50 kb inversion clade</taxon>
        <taxon>NPAAA clade</taxon>
        <taxon>Hologalegina</taxon>
        <taxon>IRL clade</taxon>
        <taxon>Trifolieae</taxon>
        <taxon>Trifolium</taxon>
    </lineage>
</organism>
<dbReference type="Proteomes" id="UP000236291">
    <property type="component" value="Unassembled WGS sequence"/>
</dbReference>
<dbReference type="EMBL" id="ASHM01125294">
    <property type="protein sequence ID" value="PNX57851.1"/>
    <property type="molecule type" value="Genomic_DNA"/>
</dbReference>
<protein>
    <submittedName>
        <fullName evidence="1">Uncharacterized protein</fullName>
    </submittedName>
</protein>
<name>A0A2K3JUX5_TRIPR</name>
<evidence type="ECO:0000313" key="2">
    <source>
        <dbReference type="Proteomes" id="UP000236291"/>
    </source>
</evidence>
<evidence type="ECO:0000313" key="1">
    <source>
        <dbReference type="EMBL" id="PNX57851.1"/>
    </source>
</evidence>
<gene>
    <name evidence="1" type="ORF">L195_g058899</name>
</gene>
<proteinExistence type="predicted"/>
<reference evidence="1 2" key="1">
    <citation type="journal article" date="2014" name="Am. J. Bot.">
        <title>Genome assembly and annotation for red clover (Trifolium pratense; Fabaceae).</title>
        <authorList>
            <person name="Istvanek J."/>
            <person name="Jaros M."/>
            <person name="Krenek A."/>
            <person name="Repkova J."/>
        </authorList>
    </citation>
    <scope>NUCLEOTIDE SEQUENCE [LARGE SCALE GENOMIC DNA]</scope>
    <source>
        <strain evidence="2">cv. Tatra</strain>
        <tissue evidence="1">Young leaves</tissue>
    </source>
</reference>
<reference evidence="1 2" key="2">
    <citation type="journal article" date="2017" name="Front. Plant Sci.">
        <title>Gene Classification and Mining of Molecular Markers Useful in Red Clover (Trifolium pratense) Breeding.</title>
        <authorList>
            <person name="Istvanek J."/>
            <person name="Dluhosova J."/>
            <person name="Dluhos P."/>
            <person name="Patkova L."/>
            <person name="Nedelnik J."/>
            <person name="Repkova J."/>
        </authorList>
    </citation>
    <scope>NUCLEOTIDE SEQUENCE [LARGE SCALE GENOMIC DNA]</scope>
    <source>
        <strain evidence="2">cv. Tatra</strain>
        <tissue evidence="1">Young leaves</tissue>
    </source>
</reference>
<comment type="caution">
    <text evidence="1">The sequence shown here is derived from an EMBL/GenBank/DDBJ whole genome shotgun (WGS) entry which is preliminary data.</text>
</comment>